<sequence length="201" mass="21794">MLPHPTRGGGVAVSAGRSPEELLAAATAGDSAAWAELVDRYGARLWHVARAHGLSAQDAADVVQFGWLKLVENLYAIREPAAVGAWLTSTVKHEAMRVRRKRSGEHLHADPPDELLDPTGRTEEDPADAVLGLDEGERLWRAVAQLGEPCRSLLRLLVTDPDAGYRLHAVRLGMPVGSIGPTRRRCLDRLRALIAAEEEPA</sequence>
<dbReference type="NCBIfam" id="TIGR02937">
    <property type="entry name" value="sigma70-ECF"/>
    <property type="match status" value="1"/>
</dbReference>
<protein>
    <submittedName>
        <fullName evidence="7">RNA polymerase sigma factor, sigma-70 family</fullName>
    </submittedName>
</protein>
<dbReference type="OrthoDB" id="265863at2"/>
<evidence type="ECO:0000256" key="3">
    <source>
        <dbReference type="ARBA" id="ARBA00023125"/>
    </source>
</evidence>
<dbReference type="RefSeq" id="WP_093168531.1">
    <property type="nucleotide sequence ID" value="NZ_FNCN01000003.1"/>
</dbReference>
<dbReference type="AlphaFoldDB" id="A0A1G7TF34"/>
<dbReference type="Gene3D" id="1.10.1740.10">
    <property type="match status" value="1"/>
</dbReference>
<organism evidence="7 8">
    <name type="scientific">Sinosporangium album</name>
    <dbReference type="NCBI Taxonomy" id="504805"/>
    <lineage>
        <taxon>Bacteria</taxon>
        <taxon>Bacillati</taxon>
        <taxon>Actinomycetota</taxon>
        <taxon>Actinomycetes</taxon>
        <taxon>Streptosporangiales</taxon>
        <taxon>Streptosporangiaceae</taxon>
        <taxon>Sinosporangium</taxon>
    </lineage>
</organism>
<reference evidence="7 8" key="1">
    <citation type="submission" date="2016-10" db="EMBL/GenBank/DDBJ databases">
        <authorList>
            <person name="de Groot N.N."/>
        </authorList>
    </citation>
    <scope>NUCLEOTIDE SEQUENCE [LARGE SCALE GENOMIC DNA]</scope>
    <source>
        <strain evidence="7 8">CPCC 201354</strain>
    </source>
</reference>
<keyword evidence="1" id="KW-0805">Transcription regulation</keyword>
<feature type="region of interest" description="Disordered" evidence="5">
    <location>
        <begin position="99"/>
        <end position="126"/>
    </location>
</feature>
<evidence type="ECO:0000256" key="1">
    <source>
        <dbReference type="ARBA" id="ARBA00023015"/>
    </source>
</evidence>
<dbReference type="InterPro" id="IPR013325">
    <property type="entry name" value="RNA_pol_sigma_r2"/>
</dbReference>
<dbReference type="InterPro" id="IPR007627">
    <property type="entry name" value="RNA_pol_sigma70_r2"/>
</dbReference>
<dbReference type="InterPro" id="IPR014284">
    <property type="entry name" value="RNA_pol_sigma-70_dom"/>
</dbReference>
<dbReference type="InterPro" id="IPR036388">
    <property type="entry name" value="WH-like_DNA-bd_sf"/>
</dbReference>
<evidence type="ECO:0000313" key="8">
    <source>
        <dbReference type="Proteomes" id="UP000198923"/>
    </source>
</evidence>
<dbReference type="Proteomes" id="UP000198923">
    <property type="component" value="Unassembled WGS sequence"/>
</dbReference>
<keyword evidence="4" id="KW-0804">Transcription</keyword>
<dbReference type="EMBL" id="FNCN01000003">
    <property type="protein sequence ID" value="SDG33644.1"/>
    <property type="molecule type" value="Genomic_DNA"/>
</dbReference>
<feature type="domain" description="RNA polymerase sigma-70 region 2" evidence="6">
    <location>
        <begin position="37"/>
        <end position="103"/>
    </location>
</feature>
<dbReference type="GO" id="GO:0016987">
    <property type="term" value="F:sigma factor activity"/>
    <property type="evidence" value="ECO:0007669"/>
    <property type="project" value="UniProtKB-KW"/>
</dbReference>
<dbReference type="SUPFAM" id="SSF88946">
    <property type="entry name" value="Sigma2 domain of RNA polymerase sigma factors"/>
    <property type="match status" value="1"/>
</dbReference>
<dbReference type="PANTHER" id="PTHR43133">
    <property type="entry name" value="RNA POLYMERASE ECF-TYPE SIGMA FACTO"/>
    <property type="match status" value="1"/>
</dbReference>
<dbReference type="GO" id="GO:0003677">
    <property type="term" value="F:DNA binding"/>
    <property type="evidence" value="ECO:0007669"/>
    <property type="project" value="UniProtKB-KW"/>
</dbReference>
<evidence type="ECO:0000256" key="5">
    <source>
        <dbReference type="SAM" id="MobiDB-lite"/>
    </source>
</evidence>
<dbReference type="Pfam" id="PF04542">
    <property type="entry name" value="Sigma70_r2"/>
    <property type="match status" value="1"/>
</dbReference>
<dbReference type="Gene3D" id="1.10.10.10">
    <property type="entry name" value="Winged helix-like DNA-binding domain superfamily/Winged helix DNA-binding domain"/>
    <property type="match status" value="1"/>
</dbReference>
<gene>
    <name evidence="7" type="ORF">SAMN05421505_103241</name>
</gene>
<dbReference type="PANTHER" id="PTHR43133:SF8">
    <property type="entry name" value="RNA POLYMERASE SIGMA FACTOR HI_1459-RELATED"/>
    <property type="match status" value="1"/>
</dbReference>
<evidence type="ECO:0000256" key="4">
    <source>
        <dbReference type="ARBA" id="ARBA00023163"/>
    </source>
</evidence>
<keyword evidence="2" id="KW-0731">Sigma factor</keyword>
<keyword evidence="3" id="KW-0238">DNA-binding</keyword>
<evidence type="ECO:0000259" key="6">
    <source>
        <dbReference type="Pfam" id="PF04542"/>
    </source>
</evidence>
<accession>A0A1G7TF34</accession>
<keyword evidence="8" id="KW-1185">Reference proteome</keyword>
<name>A0A1G7TF34_9ACTN</name>
<evidence type="ECO:0000256" key="2">
    <source>
        <dbReference type="ARBA" id="ARBA00023082"/>
    </source>
</evidence>
<proteinExistence type="predicted"/>
<dbReference type="GO" id="GO:0006352">
    <property type="term" value="P:DNA-templated transcription initiation"/>
    <property type="evidence" value="ECO:0007669"/>
    <property type="project" value="InterPro"/>
</dbReference>
<evidence type="ECO:0000313" key="7">
    <source>
        <dbReference type="EMBL" id="SDG33644.1"/>
    </source>
</evidence>
<dbReference type="InterPro" id="IPR039425">
    <property type="entry name" value="RNA_pol_sigma-70-like"/>
</dbReference>
<dbReference type="STRING" id="504805.SAMN05421505_103241"/>